<comment type="caution">
    <text evidence="2">The sequence shown here is derived from an EMBL/GenBank/DDBJ whole genome shotgun (WGS) entry which is preliminary data.</text>
</comment>
<organism evidence="2 3">
    <name type="scientific">Microbulbifer elongatus</name>
    <dbReference type="NCBI Taxonomy" id="86173"/>
    <lineage>
        <taxon>Bacteria</taxon>
        <taxon>Pseudomonadati</taxon>
        <taxon>Pseudomonadota</taxon>
        <taxon>Gammaproteobacteria</taxon>
        <taxon>Cellvibrionales</taxon>
        <taxon>Microbulbiferaceae</taxon>
        <taxon>Microbulbifer</taxon>
    </lineage>
</organism>
<evidence type="ECO:0000313" key="2">
    <source>
        <dbReference type="EMBL" id="MCQ3828224.1"/>
    </source>
</evidence>
<dbReference type="EMBL" id="JACASI010000010">
    <property type="protein sequence ID" value="MCQ3828224.1"/>
    <property type="molecule type" value="Genomic_DNA"/>
</dbReference>
<keyword evidence="3" id="KW-1185">Reference proteome</keyword>
<evidence type="ECO:0000256" key="1">
    <source>
        <dbReference type="SAM" id="MobiDB-lite"/>
    </source>
</evidence>
<name>A0ABT1NZT9_9GAMM</name>
<dbReference type="Proteomes" id="UP001205566">
    <property type="component" value="Unassembled WGS sequence"/>
</dbReference>
<dbReference type="RefSeq" id="WP_255873080.1">
    <property type="nucleotide sequence ID" value="NZ_JACASI010000010.1"/>
</dbReference>
<feature type="compositionally biased region" description="Low complexity" evidence="1">
    <location>
        <begin position="7"/>
        <end position="18"/>
    </location>
</feature>
<protein>
    <submittedName>
        <fullName evidence="2">DUF883 family protein</fullName>
    </submittedName>
</protein>
<gene>
    <name evidence="2" type="ORF">HXX02_02070</name>
</gene>
<evidence type="ECO:0000313" key="3">
    <source>
        <dbReference type="Proteomes" id="UP001205566"/>
    </source>
</evidence>
<sequence length="101" mass="10733">MATAKAPNSGSTSPNSSTTRDKLHQAYHLAGEAAQDTAANVKMRARETADTMKARTRHGMEKGKQRAQDVAEKAESSIKAHPLVSVGCAFAAGWLIAKILK</sequence>
<reference evidence="2" key="1">
    <citation type="thesis" date="2020" institute="Technische Universitat Dresden" country="Dresden, Germany">
        <title>The Agarolytic System of Microbulbifer elongatus PORT2, Isolated from Batu Karas, Pangandaran West Java Indonesia.</title>
        <authorList>
            <person name="Anggraeni S.R."/>
        </authorList>
    </citation>
    <scope>NUCLEOTIDE SEQUENCE</scope>
    <source>
        <strain evidence="2">PORT2</strain>
    </source>
</reference>
<feature type="compositionally biased region" description="Basic and acidic residues" evidence="1">
    <location>
        <begin position="44"/>
        <end position="73"/>
    </location>
</feature>
<accession>A0ABT1NZT9</accession>
<proteinExistence type="predicted"/>
<feature type="region of interest" description="Disordered" evidence="1">
    <location>
        <begin position="1"/>
        <end position="73"/>
    </location>
</feature>